<dbReference type="EMBL" id="CAKJTG010000001">
    <property type="protein sequence ID" value="CAG9606573.1"/>
    <property type="molecule type" value="Genomic_DNA"/>
</dbReference>
<evidence type="ECO:0008006" key="3">
    <source>
        <dbReference type="Google" id="ProtNLM"/>
    </source>
</evidence>
<comment type="caution">
    <text evidence="1">The sequence shown here is derived from an EMBL/GenBank/DDBJ whole genome shotgun (WGS) entry which is preliminary data.</text>
</comment>
<dbReference type="Gene3D" id="3.40.140.10">
    <property type="entry name" value="Cytidine Deaminase, domain 2"/>
    <property type="match status" value="1"/>
</dbReference>
<evidence type="ECO:0000313" key="1">
    <source>
        <dbReference type="EMBL" id="CAG9606573.1"/>
    </source>
</evidence>
<reference evidence="1" key="1">
    <citation type="submission" date="2021-10" db="EMBL/GenBank/DDBJ databases">
        <authorList>
            <person name="Criscuolo A."/>
        </authorList>
    </citation>
    <scope>NUCLEOTIDE SEQUENCE</scope>
    <source>
        <strain evidence="1">CIP111885</strain>
    </source>
</reference>
<gene>
    <name evidence="1" type="ORF">NEOCIP111885_00261</name>
</gene>
<sequence>MTEQKNYIELIQNTFSTIILDAIQYFPENVKKVHYESSGLLFGMNKGDFVECDYVFPVGSVEKRAKDSIKSNPKVDAAIKTSRQLFSTSNFLGTYHSHPYDEYFEDWACPSNADVAYSLHTKYPYEIIIAITRGGENENPLTLDFYEGNGYEFLYNHDSRDPHSFPKTKELGYKTTYLMGNFQRYQFEIRAYQFTGNSLKDIDLESSEADLLCMLNEEKIMLKDLQAEDTYRLRKLEFNLRTEQNKKNSEDNIRYHMNKLIR</sequence>
<proteinExistence type="predicted"/>
<dbReference type="Proteomes" id="UP000789845">
    <property type="component" value="Unassembled WGS sequence"/>
</dbReference>
<evidence type="ECO:0000313" key="2">
    <source>
        <dbReference type="Proteomes" id="UP000789845"/>
    </source>
</evidence>
<dbReference type="AlphaFoldDB" id="A0A9C7L988"/>
<keyword evidence="2" id="KW-1185">Reference proteome</keyword>
<accession>A0A9C7L988</accession>
<organism evidence="1 2">
    <name type="scientific">Pseudoneobacillus rhizosphaerae</name>
    <dbReference type="NCBI Taxonomy" id="2880968"/>
    <lineage>
        <taxon>Bacteria</taxon>
        <taxon>Bacillati</taxon>
        <taxon>Bacillota</taxon>
        <taxon>Bacilli</taxon>
        <taxon>Bacillales</taxon>
        <taxon>Bacillaceae</taxon>
        <taxon>Pseudoneobacillus</taxon>
    </lineage>
</organism>
<protein>
    <recommendedName>
        <fullName evidence="3">JAB domain-containing protein</fullName>
    </recommendedName>
</protein>
<dbReference type="SUPFAM" id="SSF102712">
    <property type="entry name" value="JAB1/MPN domain"/>
    <property type="match status" value="1"/>
</dbReference>
<dbReference type="RefSeq" id="WP_230494852.1">
    <property type="nucleotide sequence ID" value="NZ_CAKJTG010000001.1"/>
</dbReference>
<name>A0A9C7L988_9BACI</name>